<accession>A0ABU5NDD5</accession>
<proteinExistence type="predicted"/>
<dbReference type="EMBL" id="JARJFB010000088">
    <property type="protein sequence ID" value="MEA0971156.1"/>
    <property type="molecule type" value="Genomic_DNA"/>
</dbReference>
<protein>
    <submittedName>
        <fullName evidence="1">Uncharacterized protein</fullName>
    </submittedName>
</protein>
<dbReference type="RefSeq" id="WP_322777058.1">
    <property type="nucleotide sequence ID" value="NZ_JARJFB010000088.1"/>
</dbReference>
<organism evidence="1 2">
    <name type="scientific">Candidatus Megaera venefica</name>
    <dbReference type="NCBI Taxonomy" id="2055910"/>
    <lineage>
        <taxon>Bacteria</taxon>
        <taxon>Pseudomonadati</taxon>
        <taxon>Pseudomonadota</taxon>
        <taxon>Alphaproteobacteria</taxon>
        <taxon>Rickettsiales</taxon>
        <taxon>Rickettsiaceae</taxon>
        <taxon>Candidatus Megaera</taxon>
    </lineage>
</organism>
<evidence type="ECO:0000313" key="1">
    <source>
        <dbReference type="EMBL" id="MEA0971156.1"/>
    </source>
</evidence>
<keyword evidence="2" id="KW-1185">Reference proteome</keyword>
<name>A0ABU5NDD5_9RICK</name>
<gene>
    <name evidence="1" type="ORF">Megvenef_01129</name>
</gene>
<comment type="caution">
    <text evidence="1">The sequence shown here is derived from an EMBL/GenBank/DDBJ whole genome shotgun (WGS) entry which is preliminary data.</text>
</comment>
<dbReference type="Proteomes" id="UP001291687">
    <property type="component" value="Unassembled WGS sequence"/>
</dbReference>
<sequence>MQNNNTAVILDDLQIAQVEALANYLSIEQVAGYFNLSAIDFLDLQKRDERVLRAYRKGKIRGVYKAAMLLWEQMEAGNVTALIFFLKTRGDWREKPIAETEDNAHKFKNIKLICKEFETEKAKERMQATQFKEVDATASALVRSPDNSNTTAETQECSKGKTLEVIAKKAGVSTRTAEQYDAIQRKGTEEQKAEVASGNSSIKKVYTNIRKAERLETNKVTAWPKVFIPIPLGVMVTKEAAEVMARL</sequence>
<reference evidence="1 2" key="1">
    <citation type="submission" date="2023-03" db="EMBL/GenBank/DDBJ databases">
        <title>Host association and intracellularity evolved multiple times independently in the Rickettsiales.</title>
        <authorList>
            <person name="Castelli M."/>
            <person name="Nardi T."/>
            <person name="Gammuto L."/>
            <person name="Bellinzona G."/>
            <person name="Sabaneyeva E."/>
            <person name="Potekhin A."/>
            <person name="Serra V."/>
            <person name="Petroni G."/>
            <person name="Sassera D."/>
        </authorList>
    </citation>
    <scope>NUCLEOTIDE SEQUENCE [LARGE SCALE GENOMIC DNA]</scope>
    <source>
        <strain evidence="1 2">Sr 2-6</strain>
    </source>
</reference>
<evidence type="ECO:0000313" key="2">
    <source>
        <dbReference type="Proteomes" id="UP001291687"/>
    </source>
</evidence>